<dbReference type="HAMAP" id="MF_00278">
    <property type="entry name" value="HisH"/>
    <property type="match status" value="1"/>
</dbReference>
<accession>A0A662ZJJ8</accession>
<dbReference type="Proteomes" id="UP000243745">
    <property type="component" value="Unassembled WGS sequence"/>
</dbReference>
<dbReference type="OrthoDB" id="9807137at2"/>
<evidence type="ECO:0000256" key="10">
    <source>
        <dbReference type="ARBA" id="ARBA00047838"/>
    </source>
</evidence>
<evidence type="ECO:0000256" key="11">
    <source>
        <dbReference type="ARBA" id="ARBA00049534"/>
    </source>
</evidence>
<sequence>MTKQKVTIIDTGVANLSSVLFAMNRLDADCIISAKESDIRNADKLILPGVGSAVAAMASIRERHLDDLIVNSHQPLLGICLGMQMLAGFSEESMSQGTEAVKCLGIVDGGVRLMKVPGLVLPHMGWDQVEHDGSCPLFKDIPSGSYFYYVHSYALDVTGHTVATTTYGQTFSAVVNRNNFFGTQFHPEKSGPIGHKLLKNFLDL</sequence>
<dbReference type="GO" id="GO:0005737">
    <property type="term" value="C:cytoplasm"/>
    <property type="evidence" value="ECO:0007669"/>
    <property type="project" value="UniProtKB-SubCell"/>
</dbReference>
<dbReference type="GO" id="GO:0000105">
    <property type="term" value="P:L-histidine biosynthetic process"/>
    <property type="evidence" value="ECO:0007669"/>
    <property type="project" value="UniProtKB-UniRule"/>
</dbReference>
<feature type="active site" evidence="12 13">
    <location>
        <position position="186"/>
    </location>
</feature>
<evidence type="ECO:0000256" key="2">
    <source>
        <dbReference type="ARBA" id="ARBA00005091"/>
    </source>
</evidence>
<comment type="catalytic activity">
    <reaction evidence="11 12">
        <text>L-glutamine + H2O = L-glutamate + NH4(+)</text>
        <dbReference type="Rhea" id="RHEA:15889"/>
        <dbReference type="ChEBI" id="CHEBI:15377"/>
        <dbReference type="ChEBI" id="CHEBI:28938"/>
        <dbReference type="ChEBI" id="CHEBI:29985"/>
        <dbReference type="ChEBI" id="CHEBI:58359"/>
        <dbReference type="EC" id="3.5.1.2"/>
    </reaction>
</comment>
<reference evidence="15 16" key="1">
    <citation type="submission" date="2016-10" db="EMBL/GenBank/DDBJ databases">
        <authorList>
            <person name="Varghese N."/>
            <person name="Submissions S."/>
        </authorList>
    </citation>
    <scope>NUCLEOTIDE SEQUENCE [LARGE SCALE GENOMIC DNA]</scope>
    <source>
        <strain evidence="15 16">DSM 1361</strain>
    </source>
</reference>
<dbReference type="EC" id="4.3.2.10" evidence="12"/>
<dbReference type="NCBIfam" id="TIGR01855">
    <property type="entry name" value="IMP_synth_hisH"/>
    <property type="match status" value="1"/>
</dbReference>
<protein>
    <recommendedName>
        <fullName evidence="12">Imidazole glycerol phosphate synthase subunit HisH</fullName>
        <ecNumber evidence="12">4.3.2.10</ecNumber>
    </recommendedName>
    <alternativeName>
        <fullName evidence="12">IGP synthase glutaminase subunit</fullName>
        <ecNumber evidence="12">3.5.1.2</ecNumber>
    </alternativeName>
    <alternativeName>
        <fullName evidence="12">IGP synthase subunit HisH</fullName>
    </alternativeName>
    <alternativeName>
        <fullName evidence="12">ImGP synthase subunit HisH</fullName>
        <shortName evidence="12">IGPS subunit HisH</shortName>
    </alternativeName>
</protein>
<evidence type="ECO:0000313" key="15">
    <source>
        <dbReference type="EMBL" id="SFP25878.1"/>
    </source>
</evidence>
<keyword evidence="15" id="KW-0808">Transferase</keyword>
<keyword evidence="5 12" id="KW-0028">Amino-acid biosynthesis</keyword>
<comment type="pathway">
    <text evidence="2 12">Amino-acid biosynthesis; L-histidine biosynthesis; L-histidine from 5-phospho-alpha-D-ribose 1-diphosphate: step 5/9.</text>
</comment>
<dbReference type="GO" id="GO:0016829">
    <property type="term" value="F:lyase activity"/>
    <property type="evidence" value="ECO:0007669"/>
    <property type="project" value="UniProtKB-KW"/>
</dbReference>
<dbReference type="CDD" id="cd01748">
    <property type="entry name" value="GATase1_IGP_Synthase"/>
    <property type="match status" value="1"/>
</dbReference>
<keyword evidence="8 12" id="KW-0368">Histidine biosynthesis</keyword>
<dbReference type="PANTHER" id="PTHR42701">
    <property type="entry name" value="IMIDAZOLE GLYCEROL PHOSPHATE SYNTHASE SUBUNIT HISH"/>
    <property type="match status" value="1"/>
</dbReference>
<organism evidence="15 16">
    <name type="scientific">Ruminobacter amylophilus</name>
    <dbReference type="NCBI Taxonomy" id="867"/>
    <lineage>
        <taxon>Bacteria</taxon>
        <taxon>Pseudomonadati</taxon>
        <taxon>Pseudomonadota</taxon>
        <taxon>Gammaproteobacteria</taxon>
        <taxon>Aeromonadales</taxon>
        <taxon>Succinivibrionaceae</taxon>
        <taxon>Ruminobacter</taxon>
    </lineage>
</organism>
<keyword evidence="6 12" id="KW-0378">Hydrolase</keyword>
<feature type="active site" evidence="12 13">
    <location>
        <position position="188"/>
    </location>
</feature>
<feature type="domain" description="Glutamine amidotransferase" evidence="14">
    <location>
        <begin position="9"/>
        <end position="202"/>
    </location>
</feature>
<dbReference type="Gene3D" id="3.40.50.880">
    <property type="match status" value="1"/>
</dbReference>
<evidence type="ECO:0000256" key="4">
    <source>
        <dbReference type="ARBA" id="ARBA00022490"/>
    </source>
</evidence>
<dbReference type="UniPathway" id="UPA00031">
    <property type="reaction ID" value="UER00010"/>
</dbReference>
<dbReference type="GO" id="GO:0000107">
    <property type="term" value="F:imidazoleglycerol-phosphate synthase activity"/>
    <property type="evidence" value="ECO:0007669"/>
    <property type="project" value="UniProtKB-UniRule"/>
</dbReference>
<comment type="function">
    <text evidence="12">IGPS catalyzes the conversion of PRFAR and glutamine to IGP, AICAR and glutamate. The HisH subunit catalyzes the hydrolysis of glutamine to glutamate and ammonia as part of the synthesis of IGP and AICAR. The resulting ammonia molecule is channeled to the active site of HisF.</text>
</comment>
<dbReference type="PANTHER" id="PTHR42701:SF1">
    <property type="entry name" value="IMIDAZOLE GLYCEROL PHOSPHATE SYNTHASE SUBUNIT HISH"/>
    <property type="match status" value="1"/>
</dbReference>
<comment type="subcellular location">
    <subcellularLocation>
        <location evidence="1 12">Cytoplasm</location>
    </subcellularLocation>
</comment>
<dbReference type="EC" id="3.5.1.2" evidence="12"/>
<feature type="active site" description="Nucleophile" evidence="12 13">
    <location>
        <position position="80"/>
    </location>
</feature>
<evidence type="ECO:0000313" key="16">
    <source>
        <dbReference type="Proteomes" id="UP000243745"/>
    </source>
</evidence>
<evidence type="ECO:0000259" key="14">
    <source>
        <dbReference type="Pfam" id="PF00117"/>
    </source>
</evidence>
<evidence type="ECO:0000256" key="9">
    <source>
        <dbReference type="ARBA" id="ARBA00023239"/>
    </source>
</evidence>
<dbReference type="InterPro" id="IPR029062">
    <property type="entry name" value="Class_I_gatase-like"/>
</dbReference>
<keyword evidence="7 12" id="KW-0315">Glutamine amidotransferase</keyword>
<dbReference type="Pfam" id="PF00117">
    <property type="entry name" value="GATase"/>
    <property type="match status" value="1"/>
</dbReference>
<proteinExistence type="inferred from homology"/>
<dbReference type="EMBL" id="FOXF01000011">
    <property type="protein sequence ID" value="SFP25878.1"/>
    <property type="molecule type" value="Genomic_DNA"/>
</dbReference>
<comment type="subunit">
    <text evidence="3 12">Heterodimer of HisH and HisF.</text>
</comment>
<dbReference type="GO" id="GO:0004359">
    <property type="term" value="F:glutaminase activity"/>
    <property type="evidence" value="ECO:0007669"/>
    <property type="project" value="UniProtKB-EC"/>
</dbReference>
<dbReference type="AlphaFoldDB" id="A0A662ZJJ8"/>
<keyword evidence="9 12" id="KW-0456">Lyase</keyword>
<evidence type="ECO:0000256" key="6">
    <source>
        <dbReference type="ARBA" id="ARBA00022801"/>
    </source>
</evidence>
<keyword evidence="16" id="KW-1185">Reference proteome</keyword>
<evidence type="ECO:0000256" key="12">
    <source>
        <dbReference type="HAMAP-Rule" id="MF_00278"/>
    </source>
</evidence>
<evidence type="ECO:0000256" key="13">
    <source>
        <dbReference type="PIRSR" id="PIRSR000495-1"/>
    </source>
</evidence>
<evidence type="ECO:0000256" key="8">
    <source>
        <dbReference type="ARBA" id="ARBA00023102"/>
    </source>
</evidence>
<evidence type="ECO:0000256" key="1">
    <source>
        <dbReference type="ARBA" id="ARBA00004496"/>
    </source>
</evidence>
<gene>
    <name evidence="12" type="primary">hisH</name>
    <name evidence="15" type="ORF">SAMN02910344_00887</name>
</gene>
<keyword evidence="4 12" id="KW-0963">Cytoplasm</keyword>
<dbReference type="InterPro" id="IPR017926">
    <property type="entry name" value="GATASE"/>
</dbReference>
<dbReference type="FunFam" id="3.40.50.880:FF:000009">
    <property type="entry name" value="Imidazole glycerol phosphate synthase subunit HisH"/>
    <property type="match status" value="1"/>
</dbReference>
<comment type="catalytic activity">
    <reaction evidence="10 12">
        <text>5-[(5-phospho-1-deoxy-D-ribulos-1-ylimino)methylamino]-1-(5-phospho-beta-D-ribosyl)imidazole-4-carboxamide + L-glutamine = D-erythro-1-(imidazol-4-yl)glycerol 3-phosphate + 5-amino-1-(5-phospho-beta-D-ribosyl)imidazole-4-carboxamide + L-glutamate + H(+)</text>
        <dbReference type="Rhea" id="RHEA:24793"/>
        <dbReference type="ChEBI" id="CHEBI:15378"/>
        <dbReference type="ChEBI" id="CHEBI:29985"/>
        <dbReference type="ChEBI" id="CHEBI:58278"/>
        <dbReference type="ChEBI" id="CHEBI:58359"/>
        <dbReference type="ChEBI" id="CHEBI:58475"/>
        <dbReference type="ChEBI" id="CHEBI:58525"/>
        <dbReference type="EC" id="4.3.2.10"/>
    </reaction>
</comment>
<evidence type="ECO:0000256" key="3">
    <source>
        <dbReference type="ARBA" id="ARBA00011152"/>
    </source>
</evidence>
<dbReference type="PIRSF" id="PIRSF000495">
    <property type="entry name" value="Amidotransf_hisH"/>
    <property type="match status" value="1"/>
</dbReference>
<dbReference type="SUPFAM" id="SSF52317">
    <property type="entry name" value="Class I glutamine amidotransferase-like"/>
    <property type="match status" value="1"/>
</dbReference>
<dbReference type="InterPro" id="IPR010139">
    <property type="entry name" value="Imidazole-glycPsynth_HisH"/>
</dbReference>
<dbReference type="PROSITE" id="PS51273">
    <property type="entry name" value="GATASE_TYPE_1"/>
    <property type="match status" value="1"/>
</dbReference>
<dbReference type="RefSeq" id="WP_093141293.1">
    <property type="nucleotide sequence ID" value="NZ_FOXF01000011.1"/>
</dbReference>
<evidence type="ECO:0000256" key="5">
    <source>
        <dbReference type="ARBA" id="ARBA00022605"/>
    </source>
</evidence>
<name>A0A662ZJJ8_9GAMM</name>
<evidence type="ECO:0000256" key="7">
    <source>
        <dbReference type="ARBA" id="ARBA00022962"/>
    </source>
</evidence>